<dbReference type="PROSITE" id="PS00194">
    <property type="entry name" value="THIOREDOXIN_1"/>
    <property type="match status" value="1"/>
</dbReference>
<dbReference type="EnsemblPlants" id="OMERI06G22780.1">
    <property type="protein sequence ID" value="OMERI06G22780.1"/>
    <property type="gene ID" value="OMERI06G22780"/>
</dbReference>
<dbReference type="EnsemblPlants" id="OMERI06G22780.2">
    <property type="protein sequence ID" value="OMERI06G22780.2"/>
    <property type="gene ID" value="OMERI06G22780"/>
</dbReference>
<reference evidence="5" key="2">
    <citation type="submission" date="2018-05" db="EMBL/GenBank/DDBJ databases">
        <title>OmerRS3 (Oryza meridionalis Reference Sequence Version 3).</title>
        <authorList>
            <person name="Zhang J."/>
            <person name="Kudrna D."/>
            <person name="Lee S."/>
            <person name="Talag J."/>
            <person name="Welchert J."/>
            <person name="Wing R.A."/>
        </authorList>
    </citation>
    <scope>NUCLEOTIDE SEQUENCE [LARGE SCALE GENOMIC DNA]</scope>
    <source>
        <strain evidence="5">OR44</strain>
    </source>
</reference>
<evidence type="ECO:0000256" key="1">
    <source>
        <dbReference type="ARBA" id="ARBA00023157"/>
    </source>
</evidence>
<comment type="similarity">
    <text evidence="2">Belongs to the thioredoxin family. Plant F-type subfamily.</text>
</comment>
<feature type="domain" description="Thioredoxin" evidence="4">
    <location>
        <begin position="69"/>
        <end position="205"/>
    </location>
</feature>
<reference evidence="5" key="1">
    <citation type="submission" date="2015-04" db="UniProtKB">
        <authorList>
            <consortium name="EnsemblPlants"/>
        </authorList>
    </citation>
    <scope>IDENTIFICATION</scope>
</reference>
<accession>A0A0E0E4E6</accession>
<dbReference type="PANTHER" id="PTHR46115">
    <property type="entry name" value="THIOREDOXIN-LIKE PROTEIN 1"/>
    <property type="match status" value="1"/>
</dbReference>
<keyword evidence="6" id="KW-1185">Reference proteome</keyword>
<sequence length="207" mass="22639">MALWPTTTFALRRTATFASHHLRKSLLVSAGKKEKMGKLVKEWSIHGSSRSTSSSAQPHATPLPAPVPSTAPDAVPASTVVSRSSSLMQDDACGPPSVNFAEIKSWSEEKPMRAEKKHKIVVIANFSAAWCGPCRVIAPVYAEMSQTYPQFMFLTVDVDQLMDFSLSWDIRATLIFYFVKNGQQVDKLVGANKPELEKKVAALADSA</sequence>
<protein>
    <recommendedName>
        <fullName evidence="4">Thioredoxin domain-containing protein</fullName>
    </recommendedName>
</protein>
<evidence type="ECO:0000256" key="2">
    <source>
        <dbReference type="ARBA" id="ARBA00038337"/>
    </source>
</evidence>
<dbReference type="SUPFAM" id="SSF52833">
    <property type="entry name" value="Thioredoxin-like"/>
    <property type="match status" value="1"/>
</dbReference>
<proteinExistence type="inferred from homology"/>
<organism evidence="5">
    <name type="scientific">Oryza meridionalis</name>
    <dbReference type="NCBI Taxonomy" id="40149"/>
    <lineage>
        <taxon>Eukaryota</taxon>
        <taxon>Viridiplantae</taxon>
        <taxon>Streptophyta</taxon>
        <taxon>Embryophyta</taxon>
        <taxon>Tracheophyta</taxon>
        <taxon>Spermatophyta</taxon>
        <taxon>Magnoliopsida</taxon>
        <taxon>Liliopsida</taxon>
        <taxon>Poales</taxon>
        <taxon>Poaceae</taxon>
        <taxon>BOP clade</taxon>
        <taxon>Oryzoideae</taxon>
        <taxon>Oryzeae</taxon>
        <taxon>Oryzinae</taxon>
        <taxon>Oryza</taxon>
    </lineage>
</organism>
<evidence type="ECO:0000313" key="5">
    <source>
        <dbReference type="EnsemblPlants" id="OMERI06G22780.2"/>
    </source>
</evidence>
<dbReference type="HOGENOM" id="CLU_1362333_0_0_1"/>
<feature type="region of interest" description="Disordered" evidence="3">
    <location>
        <begin position="48"/>
        <end position="75"/>
    </location>
</feature>
<dbReference type="Pfam" id="PF00085">
    <property type="entry name" value="Thioredoxin"/>
    <property type="match status" value="1"/>
</dbReference>
<dbReference type="Gramene" id="OMERI06G22780.2">
    <property type="protein sequence ID" value="OMERI06G22780.2"/>
    <property type="gene ID" value="OMERI06G22780"/>
</dbReference>
<dbReference type="InterPro" id="IPR013766">
    <property type="entry name" value="Thioredoxin_domain"/>
</dbReference>
<dbReference type="eggNOG" id="KOG0907">
    <property type="taxonomic scope" value="Eukaryota"/>
</dbReference>
<dbReference type="Gene3D" id="3.40.30.10">
    <property type="entry name" value="Glutaredoxin"/>
    <property type="match status" value="1"/>
</dbReference>
<dbReference type="Proteomes" id="UP000008021">
    <property type="component" value="Chromosome 6"/>
</dbReference>
<evidence type="ECO:0000259" key="4">
    <source>
        <dbReference type="PROSITE" id="PS51352"/>
    </source>
</evidence>
<dbReference type="Gramene" id="OMERI06G22780.1">
    <property type="protein sequence ID" value="OMERI06G22780.1"/>
    <property type="gene ID" value="OMERI06G22780"/>
</dbReference>
<evidence type="ECO:0000256" key="3">
    <source>
        <dbReference type="SAM" id="MobiDB-lite"/>
    </source>
</evidence>
<name>A0A0E0E4E6_9ORYZ</name>
<dbReference type="InterPro" id="IPR017937">
    <property type="entry name" value="Thioredoxin_CS"/>
</dbReference>
<dbReference type="PROSITE" id="PS51352">
    <property type="entry name" value="THIOREDOXIN_2"/>
    <property type="match status" value="1"/>
</dbReference>
<evidence type="ECO:0000313" key="6">
    <source>
        <dbReference type="Proteomes" id="UP000008021"/>
    </source>
</evidence>
<keyword evidence="1" id="KW-1015">Disulfide bond</keyword>
<dbReference type="AlphaFoldDB" id="A0A0E0E4E6"/>
<dbReference type="STRING" id="40149.A0A0E0E4E6"/>
<dbReference type="InterPro" id="IPR036249">
    <property type="entry name" value="Thioredoxin-like_sf"/>
</dbReference>
<dbReference type="CDD" id="cd02947">
    <property type="entry name" value="TRX_family"/>
    <property type="match status" value="1"/>
</dbReference>